<name>A0A0H5RCF8_9EUKA</name>
<evidence type="ECO:0000313" key="7">
    <source>
        <dbReference type="EMBL" id="CRZ11436.1"/>
    </source>
</evidence>
<dbReference type="PRINTS" id="PR00320">
    <property type="entry name" value="GPROTEINBRPT"/>
</dbReference>
<dbReference type="Gene3D" id="2.130.10.10">
    <property type="entry name" value="YVTN repeat-like/Quinoprotein amine dehydrogenase"/>
    <property type="match status" value="1"/>
</dbReference>
<organism evidence="7">
    <name type="scientific">Spongospora subterranea</name>
    <dbReference type="NCBI Taxonomy" id="70186"/>
    <lineage>
        <taxon>Eukaryota</taxon>
        <taxon>Sar</taxon>
        <taxon>Rhizaria</taxon>
        <taxon>Endomyxa</taxon>
        <taxon>Phytomyxea</taxon>
        <taxon>Plasmodiophorida</taxon>
        <taxon>Plasmodiophoridae</taxon>
        <taxon>Spongospora</taxon>
    </lineage>
</organism>
<dbReference type="AlphaFoldDB" id="A0A0H5RCF8"/>
<accession>A0A0H5RCF8</accession>
<feature type="compositionally biased region" description="Acidic residues" evidence="6">
    <location>
        <begin position="24"/>
        <end position="59"/>
    </location>
</feature>
<proteinExistence type="predicted"/>
<feature type="region of interest" description="Disordered" evidence="6">
    <location>
        <begin position="79"/>
        <end position="112"/>
    </location>
</feature>
<dbReference type="SMART" id="SM00320">
    <property type="entry name" value="WD40"/>
    <property type="match status" value="5"/>
</dbReference>
<feature type="non-terminal residue" evidence="7">
    <location>
        <position position="1"/>
    </location>
</feature>
<evidence type="ECO:0000256" key="4">
    <source>
        <dbReference type="ARBA" id="ARBA00023242"/>
    </source>
</evidence>
<dbReference type="InterPro" id="IPR015943">
    <property type="entry name" value="WD40/YVTN_repeat-like_dom_sf"/>
</dbReference>
<protein>
    <submittedName>
        <fullName evidence="7">Uncharacterized protein</fullName>
    </submittedName>
</protein>
<dbReference type="PROSITE" id="PS50294">
    <property type="entry name" value="WD_REPEATS_REGION"/>
    <property type="match status" value="1"/>
</dbReference>
<feature type="compositionally biased region" description="Acidic residues" evidence="6">
    <location>
        <begin position="89"/>
        <end position="101"/>
    </location>
</feature>
<keyword evidence="3" id="KW-0677">Repeat</keyword>
<dbReference type="EMBL" id="HACM01010994">
    <property type="protein sequence ID" value="CRZ11436.1"/>
    <property type="molecule type" value="Transcribed_RNA"/>
</dbReference>
<evidence type="ECO:0000256" key="3">
    <source>
        <dbReference type="ARBA" id="ARBA00022737"/>
    </source>
</evidence>
<dbReference type="InterPro" id="IPR020472">
    <property type="entry name" value="WD40_PAC1"/>
</dbReference>
<evidence type="ECO:0000256" key="5">
    <source>
        <dbReference type="PROSITE-ProRule" id="PRU00221"/>
    </source>
</evidence>
<dbReference type="PROSITE" id="PS50082">
    <property type="entry name" value="WD_REPEATS_2"/>
    <property type="match status" value="3"/>
</dbReference>
<feature type="repeat" description="WD" evidence="5">
    <location>
        <begin position="135"/>
        <end position="176"/>
    </location>
</feature>
<dbReference type="PANTHER" id="PTHR19865">
    <property type="entry name" value="U3 SMALL NUCLEOLAR RNA INTERACTING PROTEIN 2"/>
    <property type="match status" value="1"/>
</dbReference>
<evidence type="ECO:0000256" key="6">
    <source>
        <dbReference type="SAM" id="MobiDB-lite"/>
    </source>
</evidence>
<keyword evidence="4" id="KW-0539">Nucleus</keyword>
<dbReference type="PROSITE" id="PS00678">
    <property type="entry name" value="WD_REPEATS_1"/>
    <property type="match status" value="3"/>
</dbReference>
<feature type="repeat" description="WD" evidence="5">
    <location>
        <begin position="219"/>
        <end position="260"/>
    </location>
</feature>
<evidence type="ECO:0000256" key="1">
    <source>
        <dbReference type="ARBA" id="ARBA00004123"/>
    </source>
</evidence>
<feature type="compositionally biased region" description="Basic residues" evidence="6">
    <location>
        <begin position="1"/>
        <end position="10"/>
    </location>
</feature>
<dbReference type="InterPro" id="IPR019775">
    <property type="entry name" value="WD40_repeat_CS"/>
</dbReference>
<dbReference type="SUPFAM" id="SSF50978">
    <property type="entry name" value="WD40 repeat-like"/>
    <property type="match status" value="1"/>
</dbReference>
<comment type="subcellular location">
    <subcellularLocation>
        <location evidence="1">Nucleus</location>
    </subcellularLocation>
</comment>
<sequence length="367" mass="40775">RRPTKSRKRQRSAEESHTKKVNLIEDEDDELIESEIDEVVAMSDDDDKSADEKSEDETVEEKRIRLAKAFLQKVEHLEAAKSRKANSDSESDGDDSDDEEVDHVQSHLRQASLKKKGTLHRRIADSVNNPTVTICRAHRRSATAVDVTPDDRRAYSASKDGSWILWDLSQQKKVSIVEGQAEILSICVCSDDGNIVATGGRDKLVRLWDSRTSKSIHEFAHHRDALTSLAWRRSSTTLFSGSADRTVKVWDIEARAYVDTLFGHQAEITSIASLNHDRVVSTGLDGTARFFKVPEQTQLVYRSRATNVDAIAMLSESQFITGDQNGSVAVYKSMKKKAVLTELNAHGDNWITSIGACAFTDLAASGS</sequence>
<dbReference type="GO" id="GO:0034511">
    <property type="term" value="F:U3 snoRNA binding"/>
    <property type="evidence" value="ECO:0007669"/>
    <property type="project" value="InterPro"/>
</dbReference>
<feature type="region of interest" description="Disordered" evidence="6">
    <location>
        <begin position="1"/>
        <end position="61"/>
    </location>
</feature>
<dbReference type="InterPro" id="IPR001680">
    <property type="entry name" value="WD40_rpt"/>
</dbReference>
<dbReference type="GO" id="GO:0032040">
    <property type="term" value="C:small-subunit processome"/>
    <property type="evidence" value="ECO:0007669"/>
    <property type="project" value="TreeGrafter"/>
</dbReference>
<feature type="non-terminal residue" evidence="7">
    <location>
        <position position="367"/>
    </location>
</feature>
<dbReference type="InterPro" id="IPR039241">
    <property type="entry name" value="Rrp9-like"/>
</dbReference>
<evidence type="ECO:0000256" key="2">
    <source>
        <dbReference type="ARBA" id="ARBA00022574"/>
    </source>
</evidence>
<keyword evidence="2 5" id="KW-0853">WD repeat</keyword>
<feature type="repeat" description="WD" evidence="5">
    <location>
        <begin position="177"/>
        <end position="218"/>
    </location>
</feature>
<dbReference type="PANTHER" id="PTHR19865:SF0">
    <property type="entry name" value="U3 SMALL NUCLEOLAR RNA-INTERACTING PROTEIN 2"/>
    <property type="match status" value="1"/>
</dbReference>
<dbReference type="Pfam" id="PF00400">
    <property type="entry name" value="WD40"/>
    <property type="match status" value="4"/>
</dbReference>
<dbReference type="InterPro" id="IPR036322">
    <property type="entry name" value="WD40_repeat_dom_sf"/>
</dbReference>
<reference evidence="7" key="1">
    <citation type="submission" date="2015-04" db="EMBL/GenBank/DDBJ databases">
        <title>The genome sequence of the plant pathogenic Rhizarian Plasmodiophora brassicae reveals insights in its biotrophic life cycle and the origin of chitin synthesis.</title>
        <authorList>
            <person name="Schwelm A."/>
            <person name="Fogelqvist J."/>
            <person name="Knaust A."/>
            <person name="Julke S."/>
            <person name="Lilja T."/>
            <person name="Dhandapani V."/>
            <person name="Bonilla-Rosso G."/>
            <person name="Karlsson M."/>
            <person name="Shevchenko A."/>
            <person name="Choi S.R."/>
            <person name="Kim H.G."/>
            <person name="Park J.Y."/>
            <person name="Lim Y.P."/>
            <person name="Ludwig-Muller J."/>
            <person name="Dixelius C."/>
        </authorList>
    </citation>
    <scope>NUCLEOTIDE SEQUENCE</scope>
    <source>
        <tissue evidence="7">Potato root galls</tissue>
    </source>
</reference>